<evidence type="ECO:0000313" key="4">
    <source>
        <dbReference type="Proteomes" id="UP000654482"/>
    </source>
</evidence>
<evidence type="ECO:0000256" key="1">
    <source>
        <dbReference type="PROSITE-ProRule" id="PRU00339"/>
    </source>
</evidence>
<dbReference type="PANTHER" id="PTHR10098">
    <property type="entry name" value="RAPSYN-RELATED"/>
    <property type="match status" value="1"/>
</dbReference>
<feature type="repeat" description="TPR" evidence="1">
    <location>
        <begin position="94"/>
        <end position="127"/>
    </location>
</feature>
<dbReference type="Proteomes" id="UP000654482">
    <property type="component" value="Unassembled WGS sequence"/>
</dbReference>
<name>A0A8J7JBG5_9CYAN</name>
<dbReference type="EMBL" id="JADEWZ010000019">
    <property type="protein sequence ID" value="MBE9116965.1"/>
    <property type="molecule type" value="Genomic_DNA"/>
</dbReference>
<dbReference type="InterPro" id="IPR019734">
    <property type="entry name" value="TPR_rpt"/>
</dbReference>
<dbReference type="Pfam" id="PF13424">
    <property type="entry name" value="TPR_12"/>
    <property type="match status" value="3"/>
</dbReference>
<protein>
    <submittedName>
        <fullName evidence="3">CHAT domain-containing protein</fullName>
    </submittedName>
</protein>
<organism evidence="3 4">
    <name type="scientific">Lusitaniella coriacea LEGE 07157</name>
    <dbReference type="NCBI Taxonomy" id="945747"/>
    <lineage>
        <taxon>Bacteria</taxon>
        <taxon>Bacillati</taxon>
        <taxon>Cyanobacteriota</taxon>
        <taxon>Cyanophyceae</taxon>
        <taxon>Spirulinales</taxon>
        <taxon>Lusitaniellaceae</taxon>
        <taxon>Lusitaniella</taxon>
    </lineage>
</organism>
<dbReference type="Gene3D" id="1.25.40.10">
    <property type="entry name" value="Tetratricopeptide repeat domain"/>
    <property type="match status" value="2"/>
</dbReference>
<comment type="caution">
    <text evidence="3">The sequence shown here is derived from an EMBL/GenBank/DDBJ whole genome shotgun (WGS) entry which is preliminary data.</text>
</comment>
<feature type="repeat" description="TPR" evidence="1">
    <location>
        <begin position="174"/>
        <end position="207"/>
    </location>
</feature>
<feature type="repeat" description="TPR" evidence="1">
    <location>
        <begin position="254"/>
        <end position="287"/>
    </location>
</feature>
<evidence type="ECO:0000313" key="3">
    <source>
        <dbReference type="EMBL" id="MBE9116965.1"/>
    </source>
</evidence>
<dbReference type="SMART" id="SM00028">
    <property type="entry name" value="TPR"/>
    <property type="match status" value="7"/>
</dbReference>
<keyword evidence="1" id="KW-0802">TPR repeat</keyword>
<dbReference type="PROSITE" id="PS50005">
    <property type="entry name" value="TPR"/>
    <property type="match status" value="5"/>
</dbReference>
<keyword evidence="4" id="KW-1185">Reference proteome</keyword>
<dbReference type="Pfam" id="PF12770">
    <property type="entry name" value="CHAT"/>
    <property type="match status" value="1"/>
</dbReference>
<dbReference type="InterPro" id="IPR011990">
    <property type="entry name" value="TPR-like_helical_dom_sf"/>
</dbReference>
<reference evidence="3" key="1">
    <citation type="submission" date="2020-10" db="EMBL/GenBank/DDBJ databases">
        <authorList>
            <person name="Castelo-Branco R."/>
            <person name="Eusebio N."/>
            <person name="Adriana R."/>
            <person name="Vieira A."/>
            <person name="Brugerolle De Fraissinette N."/>
            <person name="Rezende De Castro R."/>
            <person name="Schneider M.P."/>
            <person name="Vasconcelos V."/>
            <person name="Leao P.N."/>
        </authorList>
    </citation>
    <scope>NUCLEOTIDE SEQUENCE</scope>
    <source>
        <strain evidence="3">LEGE 07157</strain>
    </source>
</reference>
<sequence>MIWSCFPVSQSSSRVRNTFALFALSLLWVSVPVLVFEGARSVQAQMVEEQGAEADRLLQQGIQQAQRSQFQAAIQSWRRALQLYREQGNRRGEGNSLNNLGNVYNSLGEYEKAIEFHQQSLTLVREIGNRAGESVSLNNLGLVYESLGEYEKAIEFYQQSLAIKREIDNFVGAINSLNNLGNVYNSLGEYEKAIEFHQKSLILAREIGDRTGESNSFNNLGLVYNSLGEYEKAIEFHQQSLAIKQEIGNRAGESNSFNNLGLVYESLGQYEKAIEFHQQSLALAREIGDRAGVGNSLGNLGLTFYKSGQFAQAEETLLASIKVKESIRASLGDNDANKISIFETQSNTYRTLQQVLIAQNKRDRALEIAERGRARAFVELLSQRISPETSPEPPTIEQIKQIAQNQNATLVEYSIIVDELDIDGRKRWRESQLYIWVVKPNGEVSFRTADLTELAQKGESLKKLVTRSRTSIGVRNRSLVAVRAKPDAEEPVNRLRQLHEILIEPIADLLPADPQEKVIFMPQGALFLVPFPALQDENENYLIEKHTILTAPAIQVLQLTREQKKGRGAMLAPGEGNALIVGNPTMPSVAVEIGETPTKLNPLPGSEREANKIARFLNTEPLIGAQATRQAVVGQMSNANIIHLATHGLLDDFKGQGVPGAIALAPDGTGERNDGLLTANEILDLNLNAELVVLSACDTGRGEITGDGVIGLSRSLVLAGVPSILVSLWAVDDHSTAFLMSEFYRNWQETGDKAQSLRQAMLATIEEYPQPIDWAAFTLIGESL</sequence>
<proteinExistence type="predicted"/>
<accession>A0A8J7JBG5</accession>
<dbReference type="PROSITE" id="PS50293">
    <property type="entry name" value="TPR_REGION"/>
    <property type="match status" value="3"/>
</dbReference>
<feature type="repeat" description="TPR" evidence="1">
    <location>
        <begin position="214"/>
        <end position="247"/>
    </location>
</feature>
<dbReference type="PANTHER" id="PTHR10098:SF108">
    <property type="entry name" value="TETRATRICOPEPTIDE REPEAT PROTEIN 28"/>
    <property type="match status" value="1"/>
</dbReference>
<evidence type="ECO:0000259" key="2">
    <source>
        <dbReference type="Pfam" id="PF12770"/>
    </source>
</evidence>
<dbReference type="InterPro" id="IPR024983">
    <property type="entry name" value="CHAT_dom"/>
</dbReference>
<dbReference type="AlphaFoldDB" id="A0A8J7JBG5"/>
<gene>
    <name evidence="3" type="ORF">IQ249_13750</name>
</gene>
<feature type="repeat" description="TPR" evidence="1">
    <location>
        <begin position="134"/>
        <end position="167"/>
    </location>
</feature>
<feature type="domain" description="CHAT" evidence="2">
    <location>
        <begin position="494"/>
        <end position="782"/>
    </location>
</feature>
<dbReference type="SUPFAM" id="SSF48452">
    <property type="entry name" value="TPR-like"/>
    <property type="match status" value="2"/>
</dbReference>